<evidence type="ECO:0000256" key="7">
    <source>
        <dbReference type="ARBA" id="ARBA00023212"/>
    </source>
</evidence>
<protein>
    <recommendedName>
        <fullName evidence="12">Radial spoke head protein 3 homolog</fullName>
    </recommendedName>
</protein>
<dbReference type="AlphaFoldDB" id="A0A448WRQ8"/>
<evidence type="ECO:0000256" key="2">
    <source>
        <dbReference type="ARBA" id="ARBA00006737"/>
    </source>
</evidence>
<comment type="similarity">
    <text evidence="2">Belongs to the flagellar radial spoke RSP3 family.</text>
</comment>
<keyword evidence="11" id="KW-1185">Reference proteome</keyword>
<evidence type="ECO:0000256" key="6">
    <source>
        <dbReference type="ARBA" id="ARBA00023069"/>
    </source>
</evidence>
<dbReference type="PANTHER" id="PTHR21648">
    <property type="entry name" value="FLAGELLAR RADIAL SPOKE PROTEIN 3"/>
    <property type="match status" value="1"/>
</dbReference>
<dbReference type="GO" id="GO:0005929">
    <property type="term" value="C:cilium"/>
    <property type="evidence" value="ECO:0007669"/>
    <property type="project" value="TreeGrafter"/>
</dbReference>
<sequence length="312" mass="36426">MATLLSHQCPEGTYSFSSQPKVAPQRRNYQDKFKCHILPISAQPDPLELQRQAELRRRLIARRRAKEQLRSRTPPPMEGRQNQDVQTHLYLEELVRIEETEADSQTDAFLDIPEPPLFIPAKVGRDVSTQILDGELFDFDLEVVPILDVLVGKTIEQSLLEVMEEEELSDLRAQQNAFEEMRQAEMYEQQRLQEKDRRLREEKERRRQQQLATHKRRRELTQKIAAKAFATAYLADLVPNVFGQLSEHGYFSDPIEKDIEDGYLPWLMLAVNEELLLQAKARLVLDGMIREVNFALYLFQYFSTLISNEAQL</sequence>
<keyword evidence="7" id="KW-0206">Cytoskeleton</keyword>
<evidence type="ECO:0000256" key="3">
    <source>
        <dbReference type="ARBA" id="ARBA00022490"/>
    </source>
</evidence>
<reference evidence="10" key="1">
    <citation type="submission" date="2018-11" db="EMBL/GenBank/DDBJ databases">
        <authorList>
            <consortium name="Pathogen Informatics"/>
        </authorList>
    </citation>
    <scope>NUCLEOTIDE SEQUENCE</scope>
</reference>
<evidence type="ECO:0000313" key="11">
    <source>
        <dbReference type="Proteomes" id="UP000784294"/>
    </source>
</evidence>
<organism evidence="10 11">
    <name type="scientific">Protopolystoma xenopodis</name>
    <dbReference type="NCBI Taxonomy" id="117903"/>
    <lineage>
        <taxon>Eukaryota</taxon>
        <taxon>Metazoa</taxon>
        <taxon>Spiralia</taxon>
        <taxon>Lophotrochozoa</taxon>
        <taxon>Platyhelminthes</taxon>
        <taxon>Monogenea</taxon>
        <taxon>Polyopisthocotylea</taxon>
        <taxon>Polystomatidea</taxon>
        <taxon>Polystomatidae</taxon>
        <taxon>Protopolystoma</taxon>
    </lineage>
</organism>
<accession>A0A448WRQ8</accession>
<keyword evidence="5" id="KW-0282">Flagellum</keyword>
<keyword evidence="8" id="KW-0966">Cell projection</keyword>
<dbReference type="Proteomes" id="UP000784294">
    <property type="component" value="Unassembled WGS sequence"/>
</dbReference>
<keyword evidence="4" id="KW-0597">Phosphoprotein</keyword>
<name>A0A448WRQ8_9PLAT</name>
<evidence type="ECO:0000313" key="10">
    <source>
        <dbReference type="EMBL" id="VEL18571.1"/>
    </source>
</evidence>
<dbReference type="InterPro" id="IPR009290">
    <property type="entry name" value="Radial_spoke_3"/>
</dbReference>
<comment type="subcellular location">
    <subcellularLocation>
        <location evidence="1">Cytoplasm</location>
        <location evidence="1">Cytoskeleton</location>
        <location evidence="1">Flagellum axoneme</location>
    </subcellularLocation>
</comment>
<keyword evidence="3" id="KW-0963">Cytoplasm</keyword>
<evidence type="ECO:0000256" key="4">
    <source>
        <dbReference type="ARBA" id="ARBA00022553"/>
    </source>
</evidence>
<evidence type="ECO:0000256" key="5">
    <source>
        <dbReference type="ARBA" id="ARBA00022846"/>
    </source>
</evidence>
<gene>
    <name evidence="10" type="ORF">PXEA_LOCUS12011</name>
</gene>
<feature type="compositionally biased region" description="Basic and acidic residues" evidence="9">
    <location>
        <begin position="191"/>
        <end position="207"/>
    </location>
</feature>
<dbReference type="Pfam" id="PF06098">
    <property type="entry name" value="Radial_spoke_3"/>
    <property type="match status" value="1"/>
</dbReference>
<feature type="region of interest" description="Disordered" evidence="9">
    <location>
        <begin position="1"/>
        <end position="23"/>
    </location>
</feature>
<proteinExistence type="inferred from homology"/>
<evidence type="ECO:0000256" key="9">
    <source>
        <dbReference type="SAM" id="MobiDB-lite"/>
    </source>
</evidence>
<dbReference type="OrthoDB" id="313308at2759"/>
<dbReference type="PANTHER" id="PTHR21648:SF0">
    <property type="entry name" value="RADIAL SPOKE HEAD PROTEIN 3 HOMOLOG"/>
    <property type="match status" value="1"/>
</dbReference>
<feature type="region of interest" description="Disordered" evidence="9">
    <location>
        <begin position="189"/>
        <end position="214"/>
    </location>
</feature>
<evidence type="ECO:0008006" key="12">
    <source>
        <dbReference type="Google" id="ProtNLM"/>
    </source>
</evidence>
<evidence type="ECO:0000256" key="1">
    <source>
        <dbReference type="ARBA" id="ARBA00004611"/>
    </source>
</evidence>
<evidence type="ECO:0000256" key="8">
    <source>
        <dbReference type="ARBA" id="ARBA00023273"/>
    </source>
</evidence>
<comment type="caution">
    <text evidence="10">The sequence shown here is derived from an EMBL/GenBank/DDBJ whole genome shotgun (WGS) entry which is preliminary data.</text>
</comment>
<keyword evidence="6" id="KW-0969">Cilium</keyword>
<dbReference type="EMBL" id="CAAALY010037600">
    <property type="protein sequence ID" value="VEL18571.1"/>
    <property type="molecule type" value="Genomic_DNA"/>
</dbReference>